<feature type="active site" description="Proton acceptor" evidence="13">
    <location>
        <position position="253"/>
    </location>
</feature>
<dbReference type="PANTHER" id="PTHR10584:SF166">
    <property type="entry name" value="RIBOKINASE"/>
    <property type="match status" value="1"/>
</dbReference>
<keyword evidence="11 13" id="KW-0630">Potassium</keyword>
<dbReference type="NCBIfam" id="TIGR02152">
    <property type="entry name" value="D_ribokin_bact"/>
    <property type="match status" value="1"/>
</dbReference>
<dbReference type="InterPro" id="IPR011877">
    <property type="entry name" value="Ribokinase"/>
</dbReference>
<dbReference type="Pfam" id="PF00294">
    <property type="entry name" value="PfkB"/>
    <property type="match status" value="1"/>
</dbReference>
<evidence type="ECO:0000256" key="6">
    <source>
        <dbReference type="ARBA" id="ARBA00022723"/>
    </source>
</evidence>
<evidence type="ECO:0000256" key="10">
    <source>
        <dbReference type="ARBA" id="ARBA00022842"/>
    </source>
</evidence>
<feature type="binding site" evidence="13">
    <location>
        <position position="292"/>
    </location>
    <ligand>
        <name>K(+)</name>
        <dbReference type="ChEBI" id="CHEBI:29103"/>
    </ligand>
</feature>
<dbReference type="CDD" id="cd01174">
    <property type="entry name" value="ribokinase"/>
    <property type="match status" value="1"/>
</dbReference>
<comment type="pathway">
    <text evidence="13">Carbohydrate metabolism; D-ribose degradation; D-ribose 5-phosphate from beta-D-ribopyranose: step 2/2.</text>
</comment>
<proteinExistence type="inferred from homology"/>
<feature type="binding site" evidence="13">
    <location>
        <begin position="221"/>
        <end position="226"/>
    </location>
    <ligand>
        <name>ATP</name>
        <dbReference type="ChEBI" id="CHEBI:30616"/>
    </ligand>
</feature>
<comment type="similarity">
    <text evidence="13">Belongs to the carbohydrate kinase PfkB family. Ribokinase subfamily.</text>
</comment>
<evidence type="ECO:0000313" key="15">
    <source>
        <dbReference type="EMBL" id="PSR55974.1"/>
    </source>
</evidence>
<evidence type="ECO:0000259" key="14">
    <source>
        <dbReference type="Pfam" id="PF00294"/>
    </source>
</evidence>
<dbReference type="RefSeq" id="WP_106932152.1">
    <property type="nucleotide sequence ID" value="NZ_PYFT01000001.1"/>
</dbReference>
<organism evidence="15 16">
    <name type="scientific">Adhaeribacter arboris</name>
    <dbReference type="NCBI Taxonomy" id="2072846"/>
    <lineage>
        <taxon>Bacteria</taxon>
        <taxon>Pseudomonadati</taxon>
        <taxon>Bacteroidota</taxon>
        <taxon>Cytophagia</taxon>
        <taxon>Cytophagales</taxon>
        <taxon>Hymenobacteraceae</taxon>
        <taxon>Adhaeribacter</taxon>
    </lineage>
</organism>
<dbReference type="SUPFAM" id="SSF53613">
    <property type="entry name" value="Ribokinase-like"/>
    <property type="match status" value="1"/>
</dbReference>
<protein>
    <recommendedName>
        <fullName evidence="3 13">Ribokinase</fullName>
        <shortName evidence="13">RK</shortName>
        <ecNumber evidence="2 13">2.7.1.15</ecNumber>
    </recommendedName>
</protein>
<dbReference type="PROSITE" id="PS00584">
    <property type="entry name" value="PFKB_KINASES_2"/>
    <property type="match status" value="1"/>
</dbReference>
<dbReference type="OrthoDB" id="9775849at2"/>
<dbReference type="GO" id="GO:0019303">
    <property type="term" value="P:D-ribose catabolic process"/>
    <property type="evidence" value="ECO:0007669"/>
    <property type="project" value="UniProtKB-UniRule"/>
</dbReference>
<feature type="binding site" evidence="13">
    <location>
        <position position="283"/>
    </location>
    <ligand>
        <name>K(+)</name>
        <dbReference type="ChEBI" id="CHEBI:29103"/>
    </ligand>
</feature>
<dbReference type="PRINTS" id="PR00990">
    <property type="entry name" value="RIBOKINASE"/>
</dbReference>
<feature type="binding site" evidence="13">
    <location>
        <begin position="12"/>
        <end position="14"/>
    </location>
    <ligand>
        <name>substrate</name>
    </ligand>
</feature>
<dbReference type="NCBIfam" id="NF008353">
    <property type="entry name" value="PRK11142.1"/>
    <property type="match status" value="1"/>
</dbReference>
<dbReference type="GO" id="GO:0005524">
    <property type="term" value="F:ATP binding"/>
    <property type="evidence" value="ECO:0007669"/>
    <property type="project" value="UniProtKB-UniRule"/>
</dbReference>
<evidence type="ECO:0000256" key="9">
    <source>
        <dbReference type="ARBA" id="ARBA00022840"/>
    </source>
</evidence>
<keyword evidence="6 13" id="KW-0479">Metal-binding</keyword>
<comment type="caution">
    <text evidence="15">The sequence shown here is derived from an EMBL/GenBank/DDBJ whole genome shotgun (WGS) entry which is preliminary data.</text>
</comment>
<feature type="binding site" evidence="13">
    <location>
        <position position="141"/>
    </location>
    <ligand>
        <name>substrate</name>
    </ligand>
</feature>
<name>A0A2T2YKD0_9BACT</name>
<feature type="binding site" evidence="13">
    <location>
        <position position="247"/>
    </location>
    <ligand>
        <name>K(+)</name>
        <dbReference type="ChEBI" id="CHEBI:29103"/>
    </ligand>
</feature>
<dbReference type="EMBL" id="PYFT01000001">
    <property type="protein sequence ID" value="PSR55974.1"/>
    <property type="molecule type" value="Genomic_DNA"/>
</dbReference>
<feature type="binding site" evidence="13">
    <location>
        <position position="286"/>
    </location>
    <ligand>
        <name>K(+)</name>
        <dbReference type="ChEBI" id="CHEBI:29103"/>
    </ligand>
</feature>
<dbReference type="PANTHER" id="PTHR10584">
    <property type="entry name" value="SUGAR KINASE"/>
    <property type="match status" value="1"/>
</dbReference>
<keyword evidence="4 13" id="KW-0963">Cytoplasm</keyword>
<comment type="caution">
    <text evidence="13">Lacks conserved residue(s) required for the propagation of feature annotation.</text>
</comment>
<dbReference type="InterPro" id="IPR029056">
    <property type="entry name" value="Ribokinase-like"/>
</dbReference>
<dbReference type="GO" id="GO:0005829">
    <property type="term" value="C:cytosol"/>
    <property type="evidence" value="ECO:0007669"/>
    <property type="project" value="TreeGrafter"/>
</dbReference>
<dbReference type="FunFam" id="3.40.1190.20:FF:000012">
    <property type="entry name" value="Ribokinase"/>
    <property type="match status" value="1"/>
</dbReference>
<accession>A0A2T2YKD0</accession>
<evidence type="ECO:0000256" key="7">
    <source>
        <dbReference type="ARBA" id="ARBA00022741"/>
    </source>
</evidence>
<keyword evidence="12 13" id="KW-0119">Carbohydrate metabolism</keyword>
<feature type="binding site" evidence="13">
    <location>
        <position position="277"/>
    </location>
    <ligand>
        <name>ATP</name>
        <dbReference type="ChEBI" id="CHEBI:30616"/>
    </ligand>
</feature>
<evidence type="ECO:0000256" key="12">
    <source>
        <dbReference type="ARBA" id="ARBA00023277"/>
    </source>
</evidence>
<evidence type="ECO:0000256" key="1">
    <source>
        <dbReference type="ARBA" id="ARBA00005380"/>
    </source>
</evidence>
<keyword evidence="5 13" id="KW-0808">Transferase</keyword>
<feature type="binding site" evidence="13">
    <location>
        <position position="288"/>
    </location>
    <ligand>
        <name>K(+)</name>
        <dbReference type="ChEBI" id="CHEBI:29103"/>
    </ligand>
</feature>
<comment type="subunit">
    <text evidence="13">Homodimer.</text>
</comment>
<dbReference type="AlphaFoldDB" id="A0A2T2YKD0"/>
<keyword evidence="16" id="KW-1185">Reference proteome</keyword>
<keyword evidence="7 13" id="KW-0547">Nucleotide-binding</keyword>
<feature type="binding site" evidence="13">
    <location>
        <position position="185"/>
    </location>
    <ligand>
        <name>ATP</name>
        <dbReference type="ChEBI" id="CHEBI:30616"/>
    </ligand>
</feature>
<dbReference type="Gene3D" id="3.40.1190.20">
    <property type="match status" value="1"/>
</dbReference>
<comment type="function">
    <text evidence="13">Catalyzes the phosphorylation of ribose at O-5 in a reaction requiring ATP and magnesium. The resulting D-ribose-5-phosphate can then be used either for sythesis of nucleotides, histidine, and tryptophan, or as a component of the pentose phosphate pathway.</text>
</comment>
<feature type="binding site" evidence="13">
    <location>
        <position position="253"/>
    </location>
    <ligand>
        <name>substrate</name>
    </ligand>
</feature>
<feature type="binding site" evidence="13">
    <location>
        <begin position="252"/>
        <end position="253"/>
    </location>
    <ligand>
        <name>ATP</name>
        <dbReference type="ChEBI" id="CHEBI:30616"/>
    </ligand>
</feature>
<dbReference type="UniPathway" id="UPA00916">
    <property type="reaction ID" value="UER00889"/>
</dbReference>
<evidence type="ECO:0000256" key="2">
    <source>
        <dbReference type="ARBA" id="ARBA00012035"/>
    </source>
</evidence>
<feature type="binding site" evidence="13">
    <location>
        <begin position="40"/>
        <end position="44"/>
    </location>
    <ligand>
        <name>substrate</name>
    </ligand>
</feature>
<keyword evidence="10 13" id="KW-0460">Magnesium</keyword>
<feature type="binding site" evidence="13">
    <location>
        <position position="249"/>
    </location>
    <ligand>
        <name>K(+)</name>
        <dbReference type="ChEBI" id="CHEBI:29103"/>
    </ligand>
</feature>
<dbReference type="EC" id="2.7.1.15" evidence="2 13"/>
<reference evidence="15 16" key="1">
    <citation type="submission" date="2018-03" db="EMBL/GenBank/DDBJ databases">
        <title>Adhaeribacter sp. HMF7605 Genome sequencing and assembly.</title>
        <authorList>
            <person name="Kang H."/>
            <person name="Kang J."/>
            <person name="Cha I."/>
            <person name="Kim H."/>
            <person name="Joh K."/>
        </authorList>
    </citation>
    <scope>NUCLEOTIDE SEQUENCE [LARGE SCALE GENOMIC DNA]</scope>
    <source>
        <strain evidence="15 16">HMF7605</strain>
    </source>
</reference>
<comment type="similarity">
    <text evidence="1">Belongs to the carbohydrate kinase pfkB family.</text>
</comment>
<dbReference type="HAMAP" id="MF_01987">
    <property type="entry name" value="Ribokinase"/>
    <property type="match status" value="1"/>
</dbReference>
<sequence length="305" mass="31939">MNKKILVIGSANTDMVIKTKHFPLPGETVLGGRFIMNPGGKGANQAIAAARLGGQITFITKIGNDIFGRQALQQFLKEGVNAGYVISDPDNPSGVALITVDEKGENAIVVAPGSNGTLSPEDVTKAEAVFAEAEIILMQLEIPLPTVLFAADLAARYSKKVILNPAPAALLPYELYRNLYIITPNRSEAEALTGVLIKDLATTEQAAQKLRQKGIANVVITLGTEGAFAYNDSLAKLIPATLVTAVDTTAAGDVFNGALAVSLAEGLELDVAVEFANQAAAISVTRMGAQASAPFRKELLSAPLK</sequence>
<keyword evidence="9 13" id="KW-0067">ATP-binding</keyword>
<dbReference type="Proteomes" id="UP000240357">
    <property type="component" value="Unassembled WGS sequence"/>
</dbReference>
<dbReference type="InterPro" id="IPR011611">
    <property type="entry name" value="PfkB_dom"/>
</dbReference>
<dbReference type="GO" id="GO:0046872">
    <property type="term" value="F:metal ion binding"/>
    <property type="evidence" value="ECO:0007669"/>
    <property type="project" value="UniProtKB-KW"/>
</dbReference>
<comment type="cofactor">
    <cofactor evidence="13">
        <name>Mg(2+)</name>
        <dbReference type="ChEBI" id="CHEBI:18420"/>
    </cofactor>
    <text evidence="13">Requires a divalent cation, most likely magnesium in vivo, as an electrophilic catalyst to aid phosphoryl group transfer. It is the chelate of the metal and the nucleotide that is the actual substrate.</text>
</comment>
<evidence type="ECO:0000256" key="11">
    <source>
        <dbReference type="ARBA" id="ARBA00022958"/>
    </source>
</evidence>
<evidence type="ECO:0000256" key="8">
    <source>
        <dbReference type="ARBA" id="ARBA00022777"/>
    </source>
</evidence>
<evidence type="ECO:0000256" key="3">
    <source>
        <dbReference type="ARBA" id="ARBA00016943"/>
    </source>
</evidence>
<evidence type="ECO:0000256" key="13">
    <source>
        <dbReference type="HAMAP-Rule" id="MF_01987"/>
    </source>
</evidence>
<evidence type="ECO:0000256" key="5">
    <source>
        <dbReference type="ARBA" id="ARBA00022679"/>
    </source>
</evidence>
<dbReference type="InterPro" id="IPR002173">
    <property type="entry name" value="Carboh/pur_kinase_PfkB_CS"/>
</dbReference>
<dbReference type="GO" id="GO:0004747">
    <property type="term" value="F:ribokinase activity"/>
    <property type="evidence" value="ECO:0007669"/>
    <property type="project" value="UniProtKB-UniRule"/>
</dbReference>
<comment type="catalytic activity">
    <reaction evidence="13">
        <text>D-ribose + ATP = D-ribose 5-phosphate + ADP + H(+)</text>
        <dbReference type="Rhea" id="RHEA:13697"/>
        <dbReference type="ChEBI" id="CHEBI:15378"/>
        <dbReference type="ChEBI" id="CHEBI:30616"/>
        <dbReference type="ChEBI" id="CHEBI:47013"/>
        <dbReference type="ChEBI" id="CHEBI:78346"/>
        <dbReference type="ChEBI" id="CHEBI:456216"/>
        <dbReference type="EC" id="2.7.1.15"/>
    </reaction>
</comment>
<evidence type="ECO:0000313" key="16">
    <source>
        <dbReference type="Proteomes" id="UP000240357"/>
    </source>
</evidence>
<evidence type="ECO:0000256" key="4">
    <source>
        <dbReference type="ARBA" id="ARBA00022490"/>
    </source>
</evidence>
<feature type="domain" description="Carbohydrate kinase PfkB" evidence="14">
    <location>
        <begin position="3"/>
        <end position="294"/>
    </location>
</feature>
<comment type="subcellular location">
    <subcellularLocation>
        <location evidence="13">Cytoplasm</location>
    </subcellularLocation>
</comment>
<gene>
    <name evidence="13 15" type="primary">rbsK</name>
    <name evidence="15" type="ORF">AHMF7605_21970</name>
</gene>
<comment type="activity regulation">
    <text evidence="13">Activated by a monovalent cation that binds near, but not in, the active site. The most likely occupant of the site in vivo is potassium. Ion binding induces a conformational change that may alter substrate affinity.</text>
</comment>
<keyword evidence="8 13" id="KW-0418">Kinase</keyword>
<dbReference type="InterPro" id="IPR002139">
    <property type="entry name" value="Ribo/fructo_kinase"/>
</dbReference>